<dbReference type="RefSeq" id="WP_026659192.1">
    <property type="nucleotide sequence ID" value="NC_022538.1"/>
</dbReference>
<dbReference type="Proteomes" id="UP000032740">
    <property type="component" value="Chromosome"/>
</dbReference>
<protein>
    <submittedName>
        <fullName evidence="1">Uncharacterized protein</fullName>
    </submittedName>
</protein>
<dbReference type="STRING" id="1318466.BN85407780"/>
<organism evidence="1 2">
    <name type="scientific">Alteracholeplasma palmae (strain ATCC 49389 / J233)</name>
    <name type="common">Acholeplasma palmae</name>
    <dbReference type="NCBI Taxonomy" id="1318466"/>
    <lineage>
        <taxon>Bacteria</taxon>
        <taxon>Bacillati</taxon>
        <taxon>Mycoplasmatota</taxon>
        <taxon>Mollicutes</taxon>
        <taxon>Acholeplasmatales</taxon>
        <taxon>Acholeplasmataceae</taxon>
        <taxon>Acholeplasma</taxon>
    </lineage>
</organism>
<dbReference type="KEGG" id="apal:BN85407780"/>
<gene>
    <name evidence="1" type="ORF">BN85407780</name>
</gene>
<sequence length="63" mass="7399">MAFTSLNDIDGNNYLIHIDKITHVEISVLKKKHYNVTINFYDTFCIIELNEDQLEQLKNDLSI</sequence>
<keyword evidence="2" id="KW-1185">Reference proteome</keyword>
<dbReference type="EMBL" id="FO681347">
    <property type="protein sequence ID" value="CCV64355.1"/>
    <property type="molecule type" value="Genomic_DNA"/>
</dbReference>
<name>U4KPX7_ALTPJ</name>
<evidence type="ECO:0000313" key="2">
    <source>
        <dbReference type="Proteomes" id="UP000032740"/>
    </source>
</evidence>
<reference evidence="1 2" key="1">
    <citation type="journal article" date="2013" name="J. Mol. Microbiol. Biotechnol.">
        <title>Analysis of the Complete Genomes of Acholeplasma brassicae , A. palmae and A. laidlawii and Their Comparison to the Obligate Parasites from ' Candidatus Phytoplasma'.</title>
        <authorList>
            <person name="Kube M."/>
            <person name="Siewert C."/>
            <person name="Migdoll A.M."/>
            <person name="Duduk B."/>
            <person name="Holz S."/>
            <person name="Rabus R."/>
            <person name="Seemuller E."/>
            <person name="Mitrovic J."/>
            <person name="Muller I."/>
            <person name="Buttner C."/>
            <person name="Reinhardt R."/>
        </authorList>
    </citation>
    <scope>NUCLEOTIDE SEQUENCE [LARGE SCALE GENOMIC DNA]</scope>
    <source>
        <strain evidence="1 2">J233</strain>
    </source>
</reference>
<dbReference type="HOGENOM" id="CLU_2875347_0_0_14"/>
<evidence type="ECO:0000313" key="1">
    <source>
        <dbReference type="EMBL" id="CCV64355.1"/>
    </source>
</evidence>
<dbReference type="AlphaFoldDB" id="U4KPX7"/>
<accession>U4KPX7</accession>
<proteinExistence type="predicted"/>